<feature type="chain" id="PRO_5017639641" description="C6 transcription factor" evidence="3">
    <location>
        <begin position="18"/>
        <end position="548"/>
    </location>
</feature>
<dbReference type="Pfam" id="PF11951">
    <property type="entry name" value="Fungal_trans_2"/>
    <property type="match status" value="1"/>
</dbReference>
<evidence type="ECO:0008006" key="6">
    <source>
        <dbReference type="Google" id="ProtNLM"/>
    </source>
</evidence>
<comment type="caution">
    <text evidence="4">The sequence shown here is derived from an EMBL/GenBank/DDBJ whole genome shotgun (WGS) entry which is preliminary data.</text>
</comment>
<keyword evidence="5" id="KW-1185">Reference proteome</keyword>
<dbReference type="Proteomes" id="UP000256645">
    <property type="component" value="Unassembled WGS sequence"/>
</dbReference>
<dbReference type="GO" id="GO:0000976">
    <property type="term" value="F:transcription cis-regulatory region binding"/>
    <property type="evidence" value="ECO:0007669"/>
    <property type="project" value="TreeGrafter"/>
</dbReference>
<dbReference type="EMBL" id="PDLM01000010">
    <property type="protein sequence ID" value="RDW67552.1"/>
    <property type="molecule type" value="Genomic_DNA"/>
</dbReference>
<organism evidence="4 5">
    <name type="scientific">Coleophoma cylindrospora</name>
    <dbReference type="NCBI Taxonomy" id="1849047"/>
    <lineage>
        <taxon>Eukaryota</taxon>
        <taxon>Fungi</taxon>
        <taxon>Dikarya</taxon>
        <taxon>Ascomycota</taxon>
        <taxon>Pezizomycotina</taxon>
        <taxon>Leotiomycetes</taxon>
        <taxon>Helotiales</taxon>
        <taxon>Dermateaceae</taxon>
        <taxon>Coleophoma</taxon>
    </lineage>
</organism>
<dbReference type="OrthoDB" id="3599512at2759"/>
<keyword evidence="3" id="KW-0732">Signal</keyword>
<evidence type="ECO:0000256" key="3">
    <source>
        <dbReference type="SAM" id="SignalP"/>
    </source>
</evidence>
<dbReference type="GO" id="GO:0045944">
    <property type="term" value="P:positive regulation of transcription by RNA polymerase II"/>
    <property type="evidence" value="ECO:0007669"/>
    <property type="project" value="TreeGrafter"/>
</dbReference>
<keyword evidence="2" id="KW-0539">Nucleus</keyword>
<dbReference type="GO" id="GO:0005634">
    <property type="term" value="C:nucleus"/>
    <property type="evidence" value="ECO:0007669"/>
    <property type="project" value="UniProtKB-SubCell"/>
</dbReference>
<sequence length="548" mass="60995">MARPFSLLWSLLKLTVGILNLQMPELRGLWANCVPQRRRRSHASRRISTCDLSFVAPLRATLSDSEDYCQLPTSGTATPVAAGEDSEPYDDSERWLWSNELAAISVASTSPSRDTVFSTERPPMERASTIDPTWSPSASSYFGVSSQSLVFLQYYLERLCPVLVMMDAPTNPLRFLLPQSALSSPMLLHAVCAVSACHMLQTSTTTNSQLGLDAVGHYTHALNDLNKSLSNYKGLGGRPSEDILLTTVFLCKYEIVNGSTKMWKQHLVGLERLVNMWQSKFQEASEAGAFVQGFITYHSNIAKITDLAVDEMGHMNDSSHIEQPDKDKNSPRALDPYIGFTEYLLKAFASISLISRRIISARSCTLQIHEDIKTLEKKLASWKWSLKSYVVPDGVSPSNLQMLERVAEAYRFAAYIYLHSTLKTVNSEQPNRSGAYGDLLRAKDFGLPYSVEYAVQQCLDLAGEIPSGHGCESALLLPLFLAGCETNNVTHISVVVQRLMKMEQTIGIGNIKRAREVVQKVWCSAAEMGGKRHWKVILKDLGWDLILT</sequence>
<dbReference type="PANTHER" id="PTHR37534:SF16">
    <property type="entry name" value="ZN(II)2CYS6 TRANSCRIPTION FACTOR (EUROFUNG)-RELATED"/>
    <property type="match status" value="1"/>
</dbReference>
<evidence type="ECO:0000256" key="1">
    <source>
        <dbReference type="ARBA" id="ARBA00004123"/>
    </source>
</evidence>
<dbReference type="GO" id="GO:0003700">
    <property type="term" value="F:DNA-binding transcription factor activity"/>
    <property type="evidence" value="ECO:0007669"/>
    <property type="project" value="TreeGrafter"/>
</dbReference>
<name>A0A3D8R0H7_9HELO</name>
<evidence type="ECO:0000313" key="4">
    <source>
        <dbReference type="EMBL" id="RDW67552.1"/>
    </source>
</evidence>
<comment type="subcellular location">
    <subcellularLocation>
        <location evidence="1">Nucleus</location>
    </subcellularLocation>
</comment>
<accession>A0A3D8R0H7</accession>
<evidence type="ECO:0000256" key="2">
    <source>
        <dbReference type="ARBA" id="ARBA00023242"/>
    </source>
</evidence>
<gene>
    <name evidence="4" type="ORF">BP6252_08948</name>
</gene>
<dbReference type="AlphaFoldDB" id="A0A3D8R0H7"/>
<evidence type="ECO:0000313" key="5">
    <source>
        <dbReference type="Proteomes" id="UP000256645"/>
    </source>
</evidence>
<reference evidence="4 5" key="1">
    <citation type="journal article" date="2018" name="IMA Fungus">
        <title>IMA Genome-F 9: Draft genome sequence of Annulohypoxylon stygium, Aspergillus mulundensis, Berkeleyomyces basicola (syn. Thielaviopsis basicola), Ceratocystis smalleyi, two Cercospora beticola strains, Coleophoma cylindrospora, Fusarium fracticaudum, Phialophora cf. hyalina, and Morchella septimelata.</title>
        <authorList>
            <person name="Wingfield B.D."/>
            <person name="Bills G.F."/>
            <person name="Dong Y."/>
            <person name="Huang W."/>
            <person name="Nel W.J."/>
            <person name="Swalarsk-Parry B.S."/>
            <person name="Vaghefi N."/>
            <person name="Wilken P.M."/>
            <person name="An Z."/>
            <person name="de Beer Z.W."/>
            <person name="De Vos L."/>
            <person name="Chen L."/>
            <person name="Duong T.A."/>
            <person name="Gao Y."/>
            <person name="Hammerbacher A."/>
            <person name="Kikkert J.R."/>
            <person name="Li Y."/>
            <person name="Li H."/>
            <person name="Li K."/>
            <person name="Li Q."/>
            <person name="Liu X."/>
            <person name="Ma X."/>
            <person name="Naidoo K."/>
            <person name="Pethybridge S.J."/>
            <person name="Sun J."/>
            <person name="Steenkamp E.T."/>
            <person name="van der Nest M.A."/>
            <person name="van Wyk S."/>
            <person name="Wingfield M.J."/>
            <person name="Xiong C."/>
            <person name="Yue Q."/>
            <person name="Zhang X."/>
        </authorList>
    </citation>
    <scope>NUCLEOTIDE SEQUENCE [LARGE SCALE GENOMIC DNA]</scope>
    <source>
        <strain evidence="4 5">BP6252</strain>
    </source>
</reference>
<dbReference type="InterPro" id="IPR021858">
    <property type="entry name" value="Fun_TF"/>
</dbReference>
<feature type="signal peptide" evidence="3">
    <location>
        <begin position="1"/>
        <end position="17"/>
    </location>
</feature>
<protein>
    <recommendedName>
        <fullName evidence="6">C6 transcription factor</fullName>
    </recommendedName>
</protein>
<proteinExistence type="predicted"/>
<dbReference type="PANTHER" id="PTHR37534">
    <property type="entry name" value="TRANSCRIPTIONAL ACTIVATOR PROTEIN UGA3"/>
    <property type="match status" value="1"/>
</dbReference>